<evidence type="ECO:0000256" key="1">
    <source>
        <dbReference type="ARBA" id="ARBA00001187"/>
    </source>
</evidence>
<evidence type="ECO:0000256" key="7">
    <source>
        <dbReference type="ARBA" id="ARBA00022723"/>
    </source>
</evidence>
<dbReference type="AlphaFoldDB" id="W3WJI6"/>
<evidence type="ECO:0000256" key="14">
    <source>
        <dbReference type="PIRSR" id="PIRSR601384-2"/>
    </source>
</evidence>
<evidence type="ECO:0000256" key="15">
    <source>
        <dbReference type="RuleBase" id="RU361126"/>
    </source>
</evidence>
<dbReference type="OrthoDB" id="412874at2759"/>
<dbReference type="Gene3D" id="3.40.390.10">
    <property type="entry name" value="Collagenase (Catalytic Domain)"/>
    <property type="match status" value="1"/>
</dbReference>
<dbReference type="GO" id="GO:0004222">
    <property type="term" value="F:metalloendopeptidase activity"/>
    <property type="evidence" value="ECO:0007669"/>
    <property type="project" value="InterPro"/>
</dbReference>
<feature type="domain" description="Lysine-specific metallo-endopeptidase" evidence="16">
    <location>
        <begin position="193"/>
        <end position="342"/>
    </location>
</feature>
<proteinExistence type="inferred from homology"/>
<dbReference type="SMART" id="SM01351">
    <property type="entry name" value="Aspzincin_M35"/>
    <property type="match status" value="1"/>
</dbReference>
<sequence length="348" mass="36678">MHLPASLVSMAAVACAVSVNLDRRATLLNVKLEMTGNTAVKAIIANNGADDLKIFKTGTLLEDIATEKINVFQADSKVAFEGIRLRVSTASLEEDAFQTIRAGEVVEKEFDIAHMHDLSTGGAFDIVANGAVSYAHVNSTELLGTVPLDSNTLSIQVDGAEAQASRAAFIERRTVVQSDCTSSKKTVVTTAISNCRSWATKAQSAANAGTKLTEYFKSSSSSVISTVSGVFSKMASECGSTTSGISKTYCSDVYGACSSGVLAYTLPSGSYIAYCNLFFTALSPVTSTCHAQDQAGTVVHETTHLSQIKGTQDYGVYGYSAVRSLSASQNLNHADTYALYAQAVVLNC</sequence>
<comment type="similarity">
    <text evidence="3 15">Belongs to the peptidase M35 family.</text>
</comment>
<comment type="cofactor">
    <cofactor evidence="14 15">
        <name>Zn(2+)</name>
        <dbReference type="ChEBI" id="CHEBI:29105"/>
    </cofactor>
    <text evidence="14 15">Binds 1 zinc ion per subunit.</text>
</comment>
<keyword evidence="8 15" id="KW-0732">Signal</keyword>
<keyword evidence="12" id="KW-0865">Zymogen</keyword>
<dbReference type="InterPro" id="IPR024079">
    <property type="entry name" value="MetalloPept_cat_dom_sf"/>
</dbReference>
<reference evidence="18" key="1">
    <citation type="journal article" date="2015" name="BMC Genomics">
        <title>Genomic and transcriptomic analysis of the endophytic fungus Pestalotiopsis fici reveals its lifestyle and high potential for synthesis of natural products.</title>
        <authorList>
            <person name="Wang X."/>
            <person name="Zhang X."/>
            <person name="Liu L."/>
            <person name="Xiang M."/>
            <person name="Wang W."/>
            <person name="Sun X."/>
            <person name="Che Y."/>
            <person name="Guo L."/>
            <person name="Liu G."/>
            <person name="Guo L."/>
            <person name="Wang C."/>
            <person name="Yin W.B."/>
            <person name="Stadler M."/>
            <person name="Zhang X."/>
            <person name="Liu X."/>
        </authorList>
    </citation>
    <scope>NUCLEOTIDE SEQUENCE [LARGE SCALE GENOMIC DNA]</scope>
    <source>
        <strain evidence="18">W106-1 / CGMCC3.15140</strain>
    </source>
</reference>
<dbReference type="EC" id="3.4.24.39" evidence="15"/>
<evidence type="ECO:0000256" key="11">
    <source>
        <dbReference type="ARBA" id="ARBA00023049"/>
    </source>
</evidence>
<feature type="active site" evidence="13">
    <location>
        <position position="301"/>
    </location>
</feature>
<protein>
    <recommendedName>
        <fullName evidence="15">Neutral protease 2</fullName>
        <ecNumber evidence="15">3.4.24.39</ecNumber>
    </recommendedName>
    <alternativeName>
        <fullName evidence="15">Deuterolysin</fullName>
    </alternativeName>
</protein>
<dbReference type="KEGG" id="pfy:PFICI_14897"/>
<dbReference type="InterPro" id="IPR001384">
    <property type="entry name" value="Peptidase_M35"/>
</dbReference>
<feature type="binding site" evidence="14">
    <location>
        <position position="313"/>
    </location>
    <ligand>
        <name>Zn(2+)</name>
        <dbReference type="ChEBI" id="CHEBI:29105"/>
        <note>catalytic</note>
    </ligand>
</feature>
<dbReference type="EMBL" id="KI912122">
    <property type="protein sequence ID" value="ETS73292.1"/>
    <property type="molecule type" value="Genomic_DNA"/>
</dbReference>
<dbReference type="CDD" id="cd11008">
    <property type="entry name" value="M35_deuterolysin_like"/>
    <property type="match status" value="1"/>
</dbReference>
<dbReference type="PRINTS" id="PR00768">
    <property type="entry name" value="DEUTEROLYSIN"/>
</dbReference>
<keyword evidence="7 14" id="KW-0479">Metal-binding</keyword>
<dbReference type="InParanoid" id="W3WJI6"/>
<dbReference type="GO" id="GO:0005576">
    <property type="term" value="C:extracellular region"/>
    <property type="evidence" value="ECO:0007669"/>
    <property type="project" value="UniProtKB-SubCell"/>
</dbReference>
<keyword evidence="11 15" id="KW-0482">Metalloprotease</keyword>
<evidence type="ECO:0000256" key="13">
    <source>
        <dbReference type="PIRSR" id="PIRSR601384-1"/>
    </source>
</evidence>
<evidence type="ECO:0000256" key="4">
    <source>
        <dbReference type="ARBA" id="ARBA00022525"/>
    </source>
</evidence>
<dbReference type="PANTHER" id="PTHR37016:SF2">
    <property type="entry name" value="NEUTRAL PROTEASE 2 HOMOLOG SNOG_02177"/>
    <property type="match status" value="1"/>
</dbReference>
<comment type="catalytic activity">
    <reaction evidence="1 15">
        <text>Preferential cleavage of bonds with hydrophobic residues in P1'. Also 3-Asn-|-Gln-4 and 8-Gly-|-Ser-9 bonds in insulin B chain.</text>
        <dbReference type="EC" id="3.4.24.39"/>
    </reaction>
</comment>
<dbReference type="OMA" id="ATQVYQN"/>
<dbReference type="HOGENOM" id="CLU_039313_0_0_1"/>
<evidence type="ECO:0000256" key="12">
    <source>
        <dbReference type="ARBA" id="ARBA00023145"/>
    </source>
</evidence>
<dbReference type="InterPro" id="IPR050414">
    <property type="entry name" value="Fungal_M35_metalloproteases"/>
</dbReference>
<dbReference type="GO" id="GO:0046872">
    <property type="term" value="F:metal ion binding"/>
    <property type="evidence" value="ECO:0007669"/>
    <property type="project" value="UniProtKB-KW"/>
</dbReference>
<feature type="binding site" evidence="14">
    <location>
        <position position="304"/>
    </location>
    <ligand>
        <name>Zn(2+)</name>
        <dbReference type="ChEBI" id="CHEBI:29105"/>
        <note>catalytic</note>
    </ligand>
</feature>
<feature type="binding site" evidence="14">
    <location>
        <position position="300"/>
    </location>
    <ligand>
        <name>Zn(2+)</name>
        <dbReference type="ChEBI" id="CHEBI:29105"/>
        <note>catalytic</note>
    </ligand>
</feature>
<evidence type="ECO:0000256" key="9">
    <source>
        <dbReference type="ARBA" id="ARBA00022801"/>
    </source>
</evidence>
<gene>
    <name evidence="17" type="ORF">PFICI_14897</name>
</gene>
<organism evidence="17 18">
    <name type="scientific">Pestalotiopsis fici (strain W106-1 / CGMCC3.15140)</name>
    <dbReference type="NCBI Taxonomy" id="1229662"/>
    <lineage>
        <taxon>Eukaryota</taxon>
        <taxon>Fungi</taxon>
        <taxon>Dikarya</taxon>
        <taxon>Ascomycota</taxon>
        <taxon>Pezizomycotina</taxon>
        <taxon>Sordariomycetes</taxon>
        <taxon>Xylariomycetidae</taxon>
        <taxon>Amphisphaeriales</taxon>
        <taxon>Sporocadaceae</taxon>
        <taxon>Pestalotiopsis</taxon>
    </lineage>
</organism>
<comment type="function">
    <text evidence="15">Secreted metalloproteinase that allows assimilation of proteinaceous substrates. Shows high activities on basic nuclear substrates such as histone and protamine.</text>
</comment>
<evidence type="ECO:0000256" key="5">
    <source>
        <dbReference type="ARBA" id="ARBA00022670"/>
    </source>
</evidence>
<dbReference type="Gene3D" id="2.60.40.2970">
    <property type="match status" value="1"/>
</dbReference>
<keyword evidence="5 15" id="KW-0645">Protease</keyword>
<feature type="signal peptide" evidence="15">
    <location>
        <begin position="1"/>
        <end position="16"/>
    </location>
</feature>
<dbReference type="PANTHER" id="PTHR37016">
    <property type="match status" value="1"/>
</dbReference>
<dbReference type="Proteomes" id="UP000030651">
    <property type="component" value="Unassembled WGS sequence"/>
</dbReference>
<dbReference type="InterPro" id="IPR029463">
    <property type="entry name" value="Lys_MEP"/>
</dbReference>
<dbReference type="RefSeq" id="XP_007841669.1">
    <property type="nucleotide sequence ID" value="XM_007843478.1"/>
</dbReference>
<evidence type="ECO:0000256" key="6">
    <source>
        <dbReference type="ARBA" id="ARBA00022685"/>
    </source>
</evidence>
<dbReference type="SUPFAM" id="SSF55486">
    <property type="entry name" value="Metalloproteases ('zincins'), catalytic domain"/>
    <property type="match status" value="1"/>
</dbReference>
<evidence type="ECO:0000313" key="17">
    <source>
        <dbReference type="EMBL" id="ETS73292.1"/>
    </source>
</evidence>
<keyword evidence="18" id="KW-1185">Reference proteome</keyword>
<keyword evidence="6 15" id="KW-0165">Cleavage on pair of basic residues</keyword>
<keyword evidence="4 15" id="KW-0964">Secreted</keyword>
<evidence type="ECO:0000256" key="10">
    <source>
        <dbReference type="ARBA" id="ARBA00022833"/>
    </source>
</evidence>
<dbReference type="GeneID" id="19279910"/>
<evidence type="ECO:0000313" key="18">
    <source>
        <dbReference type="Proteomes" id="UP000030651"/>
    </source>
</evidence>
<dbReference type="Pfam" id="PF02102">
    <property type="entry name" value="Peptidase_M35"/>
    <property type="match status" value="1"/>
</dbReference>
<name>W3WJI6_PESFW</name>
<comment type="subcellular location">
    <subcellularLocation>
        <location evidence="2 15">Secreted</location>
    </subcellularLocation>
</comment>
<evidence type="ECO:0000259" key="16">
    <source>
        <dbReference type="SMART" id="SM01351"/>
    </source>
</evidence>
<keyword evidence="9 15" id="KW-0378">Hydrolase</keyword>
<keyword evidence="10 14" id="KW-0862">Zinc</keyword>
<dbReference type="eggNOG" id="ENOG502SGF5">
    <property type="taxonomic scope" value="Eukaryota"/>
</dbReference>
<evidence type="ECO:0000256" key="2">
    <source>
        <dbReference type="ARBA" id="ARBA00004613"/>
    </source>
</evidence>
<accession>W3WJI6</accession>
<dbReference type="GO" id="GO:0006508">
    <property type="term" value="P:proteolysis"/>
    <property type="evidence" value="ECO:0007669"/>
    <property type="project" value="UniProtKB-KW"/>
</dbReference>
<feature type="chain" id="PRO_5005150135" description="Neutral protease 2" evidence="15">
    <location>
        <begin position="17"/>
        <end position="348"/>
    </location>
</feature>
<evidence type="ECO:0000256" key="8">
    <source>
        <dbReference type="ARBA" id="ARBA00022729"/>
    </source>
</evidence>
<evidence type="ECO:0000256" key="3">
    <source>
        <dbReference type="ARBA" id="ARBA00010279"/>
    </source>
</evidence>